<comment type="caution">
    <text evidence="2">The sequence shown here is derived from an EMBL/GenBank/DDBJ whole genome shotgun (WGS) entry which is preliminary data.</text>
</comment>
<accession>A0ABX5A613</accession>
<evidence type="ECO:0000313" key="3">
    <source>
        <dbReference type="Proteomes" id="UP000237025"/>
    </source>
</evidence>
<organism evidence="2 3">
    <name type="scientific">Lelliottia aquatilis</name>
    <dbReference type="NCBI Taxonomy" id="2080838"/>
    <lineage>
        <taxon>Bacteria</taxon>
        <taxon>Pseudomonadati</taxon>
        <taxon>Pseudomonadota</taxon>
        <taxon>Gammaproteobacteria</taxon>
        <taxon>Enterobacterales</taxon>
        <taxon>Enterobacteriaceae</taxon>
        <taxon>Lelliottia</taxon>
    </lineage>
</organism>
<reference evidence="2 3" key="1">
    <citation type="submission" date="2018-02" db="EMBL/GenBank/DDBJ databases">
        <title>Lelliotia aquatilis sp. nov., isolated from drinking water.</title>
        <authorList>
            <person name="Kaempfer P."/>
            <person name="Glaeser S."/>
            <person name="Exner M."/>
            <person name="Doijad S."/>
            <person name="Chakraborty T."/>
        </authorList>
    </citation>
    <scope>NUCLEOTIDE SEQUENCE [LARGE SCALE GENOMIC DNA]</scope>
    <source>
        <strain evidence="2 3">6331-17</strain>
    </source>
</reference>
<evidence type="ECO:0000313" key="2">
    <source>
        <dbReference type="EMBL" id="POZ33550.1"/>
    </source>
</evidence>
<dbReference type="PANTHER" id="PTHR33420:SF27">
    <property type="entry name" value="PROTEIN FIMG"/>
    <property type="match status" value="1"/>
</dbReference>
<protein>
    <submittedName>
        <fullName evidence="2">Type 1 fimbrial protein</fullName>
    </submittedName>
</protein>
<sequence length="174" mass="18133">MNIRKLIIIGCTALSAIVNVSDVKAADPVTISVTGRIIASPCEIKSDSVNINVDLGMNIEASSLQAPGSATGWVPVDVNLINCPSATTKATILFQGTADSLNPNDMYRNTGTATNLAVQLQGVGGEPFGNGKSFTGIIVGNAYSYHLRARAWTQIGNVMPGTISAVVTATFTYQ</sequence>
<keyword evidence="3" id="KW-1185">Reference proteome</keyword>
<name>A0ABX5A613_9ENTR</name>
<dbReference type="InterPro" id="IPR050263">
    <property type="entry name" value="Bact_Fimbrial_Adh_Pro"/>
</dbReference>
<dbReference type="InterPro" id="IPR000259">
    <property type="entry name" value="Adhesion_dom_fimbrial"/>
</dbReference>
<dbReference type="InterPro" id="IPR008966">
    <property type="entry name" value="Adhesion_dom_sf"/>
</dbReference>
<dbReference type="SUPFAM" id="SSF49401">
    <property type="entry name" value="Bacterial adhesins"/>
    <property type="match status" value="1"/>
</dbReference>
<evidence type="ECO:0000259" key="1">
    <source>
        <dbReference type="Pfam" id="PF00419"/>
    </source>
</evidence>
<dbReference type="Pfam" id="PF00419">
    <property type="entry name" value="Fimbrial"/>
    <property type="match status" value="1"/>
</dbReference>
<dbReference type="RefSeq" id="WP_103949085.1">
    <property type="nucleotide sequence ID" value="NZ_PQVT01000001.1"/>
</dbReference>
<dbReference type="Proteomes" id="UP000237025">
    <property type="component" value="Unassembled WGS sequence"/>
</dbReference>
<gene>
    <name evidence="2" type="ORF">C3712_00110</name>
</gene>
<dbReference type="PANTHER" id="PTHR33420">
    <property type="entry name" value="FIMBRIAL SUBUNIT ELFA-RELATED"/>
    <property type="match status" value="1"/>
</dbReference>
<proteinExistence type="predicted"/>
<dbReference type="Gene3D" id="2.60.40.1090">
    <property type="entry name" value="Fimbrial-type adhesion domain"/>
    <property type="match status" value="1"/>
</dbReference>
<dbReference type="InterPro" id="IPR036937">
    <property type="entry name" value="Adhesion_dom_fimbrial_sf"/>
</dbReference>
<feature type="domain" description="Fimbrial-type adhesion" evidence="1">
    <location>
        <begin position="31"/>
        <end position="174"/>
    </location>
</feature>
<dbReference type="EMBL" id="PQVW01000001">
    <property type="protein sequence ID" value="POZ33550.1"/>
    <property type="molecule type" value="Genomic_DNA"/>
</dbReference>